<keyword evidence="3" id="KW-1185">Reference proteome</keyword>
<evidence type="ECO:0000313" key="3">
    <source>
        <dbReference type="Proteomes" id="UP000324222"/>
    </source>
</evidence>
<gene>
    <name evidence="2" type="ORF">E2C01_038444</name>
</gene>
<protein>
    <submittedName>
        <fullName evidence="2">Uncharacterized protein</fullName>
    </submittedName>
</protein>
<feature type="transmembrane region" description="Helical" evidence="1">
    <location>
        <begin position="91"/>
        <end position="107"/>
    </location>
</feature>
<evidence type="ECO:0000313" key="2">
    <source>
        <dbReference type="EMBL" id="MPC44764.1"/>
    </source>
</evidence>
<evidence type="ECO:0000256" key="1">
    <source>
        <dbReference type="SAM" id="Phobius"/>
    </source>
</evidence>
<organism evidence="2 3">
    <name type="scientific">Portunus trituberculatus</name>
    <name type="common">Swimming crab</name>
    <name type="synonym">Neptunus trituberculatus</name>
    <dbReference type="NCBI Taxonomy" id="210409"/>
    <lineage>
        <taxon>Eukaryota</taxon>
        <taxon>Metazoa</taxon>
        <taxon>Ecdysozoa</taxon>
        <taxon>Arthropoda</taxon>
        <taxon>Crustacea</taxon>
        <taxon>Multicrustacea</taxon>
        <taxon>Malacostraca</taxon>
        <taxon>Eumalacostraca</taxon>
        <taxon>Eucarida</taxon>
        <taxon>Decapoda</taxon>
        <taxon>Pleocyemata</taxon>
        <taxon>Brachyura</taxon>
        <taxon>Eubrachyura</taxon>
        <taxon>Portunoidea</taxon>
        <taxon>Portunidae</taxon>
        <taxon>Portuninae</taxon>
        <taxon>Portunus</taxon>
    </lineage>
</organism>
<proteinExistence type="predicted"/>
<feature type="transmembrane region" description="Helical" evidence="1">
    <location>
        <begin position="113"/>
        <end position="132"/>
    </location>
</feature>
<keyword evidence="1" id="KW-1133">Transmembrane helix</keyword>
<keyword evidence="1" id="KW-0812">Transmembrane</keyword>
<accession>A0A5B7FK54</accession>
<dbReference type="Proteomes" id="UP000324222">
    <property type="component" value="Unassembled WGS sequence"/>
</dbReference>
<dbReference type="AlphaFoldDB" id="A0A5B7FK54"/>
<reference evidence="2 3" key="1">
    <citation type="submission" date="2019-05" db="EMBL/GenBank/DDBJ databases">
        <title>Another draft genome of Portunus trituberculatus and its Hox gene families provides insights of decapod evolution.</title>
        <authorList>
            <person name="Jeong J.-H."/>
            <person name="Song I."/>
            <person name="Kim S."/>
            <person name="Choi T."/>
            <person name="Kim D."/>
            <person name="Ryu S."/>
            <person name="Kim W."/>
        </authorList>
    </citation>
    <scope>NUCLEOTIDE SEQUENCE [LARGE SCALE GENOMIC DNA]</scope>
    <source>
        <tissue evidence="2">Muscle</tissue>
    </source>
</reference>
<comment type="caution">
    <text evidence="2">The sequence shown here is derived from an EMBL/GenBank/DDBJ whole genome shotgun (WGS) entry which is preliminary data.</text>
</comment>
<sequence>MNAEAKTKTKINETIQIYITECLFQSAEHNLGTDSCLDTSRPSTTTEPTNRVCCEAGGNYLSVHLPGITLSVYYIPVSLFKCLKRHLRRKGILALSTWTLTELFIGYLKANWTAIRCGWGVLFPVVVVVVVVI</sequence>
<dbReference type="EMBL" id="VSRR010006425">
    <property type="protein sequence ID" value="MPC44764.1"/>
    <property type="molecule type" value="Genomic_DNA"/>
</dbReference>
<name>A0A5B7FK54_PORTR</name>
<keyword evidence="1" id="KW-0472">Membrane</keyword>